<dbReference type="Gene3D" id="2.40.100.10">
    <property type="entry name" value="Cyclophilin-like"/>
    <property type="match status" value="1"/>
</dbReference>
<name>A0A7C4ZFI2_9DEIN</name>
<comment type="catalytic activity">
    <reaction evidence="3">
        <text>[protein]-peptidylproline (omega=180) = [protein]-peptidylproline (omega=0)</text>
        <dbReference type="Rhea" id="RHEA:16237"/>
        <dbReference type="Rhea" id="RHEA-COMP:10747"/>
        <dbReference type="Rhea" id="RHEA-COMP:10748"/>
        <dbReference type="ChEBI" id="CHEBI:83833"/>
        <dbReference type="ChEBI" id="CHEBI:83834"/>
        <dbReference type="EC" id="5.2.1.8"/>
    </reaction>
</comment>
<reference evidence="5" key="1">
    <citation type="journal article" date="2020" name="mSystems">
        <title>Genome- and Community-Level Interaction Insights into Carbon Utilization and Element Cycling Functions of Hydrothermarchaeota in Hydrothermal Sediment.</title>
        <authorList>
            <person name="Zhou Z."/>
            <person name="Liu Y."/>
            <person name="Xu W."/>
            <person name="Pan J."/>
            <person name="Luo Z.H."/>
            <person name="Li M."/>
        </authorList>
    </citation>
    <scope>NUCLEOTIDE SEQUENCE [LARGE SCALE GENOMIC DNA]</scope>
    <source>
        <strain evidence="5">HyVt-570</strain>
    </source>
</reference>
<dbReference type="InterPro" id="IPR002130">
    <property type="entry name" value="Cyclophilin-type_PPIase_dom"/>
</dbReference>
<organism evidence="5">
    <name type="scientific">Oceanithermus profundus</name>
    <dbReference type="NCBI Taxonomy" id="187137"/>
    <lineage>
        <taxon>Bacteria</taxon>
        <taxon>Thermotogati</taxon>
        <taxon>Deinococcota</taxon>
        <taxon>Deinococci</taxon>
        <taxon>Thermales</taxon>
        <taxon>Thermaceae</taxon>
        <taxon>Oceanithermus</taxon>
    </lineage>
</organism>
<keyword evidence="3" id="KW-0732">Signal</keyword>
<dbReference type="InterPro" id="IPR044666">
    <property type="entry name" value="Cyclophilin_A-like"/>
</dbReference>
<dbReference type="EC" id="5.2.1.8" evidence="3"/>
<evidence type="ECO:0000256" key="2">
    <source>
        <dbReference type="ARBA" id="ARBA00023235"/>
    </source>
</evidence>
<proteinExistence type="inferred from homology"/>
<protein>
    <recommendedName>
        <fullName evidence="3">Peptidyl-prolyl cis-trans isomerase</fullName>
        <shortName evidence="3">PPIase</shortName>
        <ecNumber evidence="3">5.2.1.8</ecNumber>
    </recommendedName>
</protein>
<evidence type="ECO:0000259" key="4">
    <source>
        <dbReference type="PROSITE" id="PS50072"/>
    </source>
</evidence>
<dbReference type="PANTHER" id="PTHR45625:SF4">
    <property type="entry name" value="PEPTIDYLPROLYL ISOMERASE DOMAIN AND WD REPEAT-CONTAINING PROTEIN 1"/>
    <property type="match status" value="1"/>
</dbReference>
<feature type="domain" description="PPIase cyclophilin-type" evidence="4">
    <location>
        <begin position="80"/>
        <end position="216"/>
    </location>
</feature>
<dbReference type="EMBL" id="DRPZ01000073">
    <property type="protein sequence ID" value="HGY08958.1"/>
    <property type="molecule type" value="Genomic_DNA"/>
</dbReference>
<dbReference type="Proteomes" id="UP000885759">
    <property type="component" value="Unassembled WGS sequence"/>
</dbReference>
<dbReference type="GO" id="GO:0003755">
    <property type="term" value="F:peptidyl-prolyl cis-trans isomerase activity"/>
    <property type="evidence" value="ECO:0007669"/>
    <property type="project" value="UniProtKB-UniRule"/>
</dbReference>
<evidence type="ECO:0000256" key="3">
    <source>
        <dbReference type="RuleBase" id="RU363019"/>
    </source>
</evidence>
<comment type="similarity">
    <text evidence="3">Belongs to the cyclophilin-type PPIase family.</text>
</comment>
<dbReference type="SUPFAM" id="SSF50891">
    <property type="entry name" value="Cyclophilin-like"/>
    <property type="match status" value="1"/>
</dbReference>
<dbReference type="Pfam" id="PF00160">
    <property type="entry name" value="Pro_isomerase"/>
    <property type="match status" value="1"/>
</dbReference>
<dbReference type="PRINTS" id="PR00153">
    <property type="entry name" value="CSAPPISMRASE"/>
</dbReference>
<dbReference type="PROSITE" id="PS50072">
    <property type="entry name" value="CSA_PPIASE_2"/>
    <property type="match status" value="1"/>
</dbReference>
<dbReference type="AlphaFoldDB" id="A0A7C4ZFI2"/>
<sequence>MRTALVFALALALGLGLAGCKPKKSERAAGGVAPATAQKAGDMETLDYLSKTPVRKFEKPEVVTDHKRYDYAAEIETSKGTITIDLLKDSAPNTVNSFVFLALHRFYDGVKWHRIVPGFVAQTGDPTGTGAGGPGYRFGLEIDPGLSYDAPGWLGMARTNDPNTNGSQFFITLAPAPHLTGGYTIFGKVVEGMDVVEKLTPTDTIETVRILRKPKP</sequence>
<dbReference type="PROSITE" id="PS51257">
    <property type="entry name" value="PROKAR_LIPOPROTEIN"/>
    <property type="match status" value="1"/>
</dbReference>
<dbReference type="InterPro" id="IPR029000">
    <property type="entry name" value="Cyclophilin-like_dom_sf"/>
</dbReference>
<comment type="function">
    <text evidence="3">PPIases accelerate the folding of proteins. It catalyzes the cis-trans isomerization of proline imidic peptide bonds in oligopeptides.</text>
</comment>
<evidence type="ECO:0000256" key="1">
    <source>
        <dbReference type="ARBA" id="ARBA00023110"/>
    </source>
</evidence>
<feature type="signal peptide" evidence="3">
    <location>
        <begin position="1"/>
        <end position="18"/>
    </location>
</feature>
<accession>A0A7C4ZFI2</accession>
<gene>
    <name evidence="5" type="ORF">ENK37_02735</name>
</gene>
<dbReference type="PANTHER" id="PTHR45625">
    <property type="entry name" value="PEPTIDYL-PROLYL CIS-TRANS ISOMERASE-RELATED"/>
    <property type="match status" value="1"/>
</dbReference>
<keyword evidence="2 3" id="KW-0413">Isomerase</keyword>
<keyword evidence="1 3" id="KW-0697">Rotamase</keyword>
<feature type="chain" id="PRO_5028511346" description="Peptidyl-prolyl cis-trans isomerase" evidence="3">
    <location>
        <begin position="19"/>
        <end position="216"/>
    </location>
</feature>
<evidence type="ECO:0000313" key="5">
    <source>
        <dbReference type="EMBL" id="HGY08958.1"/>
    </source>
</evidence>
<comment type="caution">
    <text evidence="5">The sequence shown here is derived from an EMBL/GenBank/DDBJ whole genome shotgun (WGS) entry which is preliminary data.</text>
</comment>
<dbReference type="CDD" id="cd00317">
    <property type="entry name" value="cyclophilin"/>
    <property type="match status" value="1"/>
</dbReference>